<dbReference type="EMBL" id="JAGPYM010000076">
    <property type="protein sequence ID" value="KAH6869265.1"/>
    <property type="molecule type" value="Genomic_DNA"/>
</dbReference>
<name>A0A9P9AJM0_9HYPO</name>
<keyword evidence="3" id="KW-0808">Transferase</keyword>
<protein>
    <submittedName>
        <fullName evidence="3">Kinase-like domain-containing protein</fullName>
    </submittedName>
</protein>
<feature type="domain" description="Protein kinase" evidence="2">
    <location>
        <begin position="184"/>
        <end position="508"/>
    </location>
</feature>
<dbReference type="GO" id="GO:0004674">
    <property type="term" value="F:protein serine/threonine kinase activity"/>
    <property type="evidence" value="ECO:0007669"/>
    <property type="project" value="TreeGrafter"/>
</dbReference>
<evidence type="ECO:0000313" key="4">
    <source>
        <dbReference type="Proteomes" id="UP000777438"/>
    </source>
</evidence>
<dbReference type="InterPro" id="IPR011009">
    <property type="entry name" value="Kinase-like_dom_sf"/>
</dbReference>
<evidence type="ECO:0000313" key="3">
    <source>
        <dbReference type="EMBL" id="KAH6869265.1"/>
    </source>
</evidence>
<dbReference type="PANTHER" id="PTHR24359:SF37">
    <property type="entry name" value="PROTEIN KINASE DOMAIN-CONTAINING PROTEIN"/>
    <property type="match status" value="1"/>
</dbReference>
<sequence length="540" mass="61256">MDNNHQVDSGQPHPGRSIAADSAVQGPEEKTEDKVYVQISKKLLPESKENSKSSNQFIPLRDLKYILSPNVVAKLLEEASLTSIMQPGQPDPIFGSEDKPRRIKILGILILTGGVDYIKHFCNNGPDDEKLPLSRDSNFFKSNNWKQRLIDEFCRRQYEMLAPDFNFSNREVQDFLINYPLPFLKELDWKVHGAHGLISKAYIHPDYQIWSGSNSKLQQPFYAIKKFFPNNSTHFANERNALQRFGGQREGHKNLLTLLLSYQRGGESFMIFPWAEGNLVDFWKKEPTANPPSPKDLIWLIQQCQGIASGLSKVHRYEHGNFQGRHGDIKPENILFFREAGSERGLLVVADFTLMRFHSQNTMNVTGAGEVGYTSAYCPPEVKVTMEASINQKYDIWTLGCVYLEFITWYLLGYNATRGPSFTMSGKEVQSFLAARTKEHNGPYTYGRDNFFIIPGKQGAEWIKMLRGDNNCSEALQEFLTLVEGHMLVPEQGDRCCMDHVLRTLEAISSKCGYCCVGKPKPRDGDAQFPPLATAQVHPL</sequence>
<dbReference type="OrthoDB" id="1046782at2759"/>
<dbReference type="Gene3D" id="1.10.510.10">
    <property type="entry name" value="Transferase(Phosphotransferase) domain 1"/>
    <property type="match status" value="1"/>
</dbReference>
<accession>A0A9P9AJM0</accession>
<dbReference type="InterPro" id="IPR000719">
    <property type="entry name" value="Prot_kinase_dom"/>
</dbReference>
<evidence type="ECO:0000256" key="1">
    <source>
        <dbReference type="SAM" id="MobiDB-lite"/>
    </source>
</evidence>
<dbReference type="Proteomes" id="UP000777438">
    <property type="component" value="Unassembled WGS sequence"/>
</dbReference>
<gene>
    <name evidence="3" type="ORF">B0T10DRAFT_418770</name>
</gene>
<proteinExistence type="predicted"/>
<evidence type="ECO:0000259" key="2">
    <source>
        <dbReference type="PROSITE" id="PS50011"/>
    </source>
</evidence>
<keyword evidence="4" id="KW-1185">Reference proteome</keyword>
<dbReference type="AlphaFoldDB" id="A0A9P9AJM0"/>
<dbReference type="GO" id="GO:0005524">
    <property type="term" value="F:ATP binding"/>
    <property type="evidence" value="ECO:0007669"/>
    <property type="project" value="InterPro"/>
</dbReference>
<dbReference type="CDD" id="cd00180">
    <property type="entry name" value="PKc"/>
    <property type="match status" value="1"/>
</dbReference>
<keyword evidence="3" id="KW-0418">Kinase</keyword>
<organism evidence="3 4">
    <name type="scientific">Thelonectria olida</name>
    <dbReference type="NCBI Taxonomy" id="1576542"/>
    <lineage>
        <taxon>Eukaryota</taxon>
        <taxon>Fungi</taxon>
        <taxon>Dikarya</taxon>
        <taxon>Ascomycota</taxon>
        <taxon>Pezizomycotina</taxon>
        <taxon>Sordariomycetes</taxon>
        <taxon>Hypocreomycetidae</taxon>
        <taxon>Hypocreales</taxon>
        <taxon>Nectriaceae</taxon>
        <taxon>Thelonectria</taxon>
    </lineage>
</organism>
<feature type="region of interest" description="Disordered" evidence="1">
    <location>
        <begin position="1"/>
        <end position="32"/>
    </location>
</feature>
<dbReference type="Pfam" id="PF00069">
    <property type="entry name" value="Pkinase"/>
    <property type="match status" value="1"/>
</dbReference>
<comment type="caution">
    <text evidence="3">The sequence shown here is derived from an EMBL/GenBank/DDBJ whole genome shotgun (WGS) entry which is preliminary data.</text>
</comment>
<dbReference type="PROSITE" id="PS50011">
    <property type="entry name" value="PROTEIN_KINASE_DOM"/>
    <property type="match status" value="1"/>
</dbReference>
<dbReference type="SUPFAM" id="SSF56112">
    <property type="entry name" value="Protein kinase-like (PK-like)"/>
    <property type="match status" value="1"/>
</dbReference>
<reference evidence="3 4" key="1">
    <citation type="journal article" date="2021" name="Nat. Commun.">
        <title>Genetic determinants of endophytism in the Arabidopsis root mycobiome.</title>
        <authorList>
            <person name="Mesny F."/>
            <person name="Miyauchi S."/>
            <person name="Thiergart T."/>
            <person name="Pickel B."/>
            <person name="Atanasova L."/>
            <person name="Karlsson M."/>
            <person name="Huettel B."/>
            <person name="Barry K.W."/>
            <person name="Haridas S."/>
            <person name="Chen C."/>
            <person name="Bauer D."/>
            <person name="Andreopoulos W."/>
            <person name="Pangilinan J."/>
            <person name="LaButti K."/>
            <person name="Riley R."/>
            <person name="Lipzen A."/>
            <person name="Clum A."/>
            <person name="Drula E."/>
            <person name="Henrissat B."/>
            <person name="Kohler A."/>
            <person name="Grigoriev I.V."/>
            <person name="Martin F.M."/>
            <person name="Hacquard S."/>
        </authorList>
    </citation>
    <scope>NUCLEOTIDE SEQUENCE [LARGE SCALE GENOMIC DNA]</scope>
    <source>
        <strain evidence="3 4">MPI-CAGE-CH-0241</strain>
    </source>
</reference>
<dbReference type="SMART" id="SM00220">
    <property type="entry name" value="S_TKc"/>
    <property type="match status" value="1"/>
</dbReference>
<dbReference type="PANTHER" id="PTHR24359">
    <property type="entry name" value="SERINE/THREONINE-PROTEIN KINASE SBK1"/>
    <property type="match status" value="1"/>
</dbReference>